<reference evidence="1" key="1">
    <citation type="journal article" date="2015" name="Nature">
        <title>Complex archaea that bridge the gap between prokaryotes and eukaryotes.</title>
        <authorList>
            <person name="Spang A."/>
            <person name="Saw J.H."/>
            <person name="Jorgensen S.L."/>
            <person name="Zaremba-Niedzwiedzka K."/>
            <person name="Martijn J."/>
            <person name="Lind A.E."/>
            <person name="van Eijk R."/>
            <person name="Schleper C."/>
            <person name="Guy L."/>
            <person name="Ettema T.J."/>
        </authorList>
    </citation>
    <scope>NUCLEOTIDE SEQUENCE</scope>
</reference>
<evidence type="ECO:0000313" key="1">
    <source>
        <dbReference type="EMBL" id="KKL55013.1"/>
    </source>
</evidence>
<proteinExistence type="predicted"/>
<dbReference type="AlphaFoldDB" id="A0A0F9D025"/>
<name>A0A0F9D025_9ZZZZ</name>
<gene>
    <name evidence="1" type="ORF">LCGC14_2259660</name>
</gene>
<protein>
    <submittedName>
        <fullName evidence="1">Uncharacterized protein</fullName>
    </submittedName>
</protein>
<sequence length="88" mass="9240">MGTESGHLTRLLSNLSSADRIKLHDKLADSNVKVGKSSTSTVGFWGLTPIARPTVTAVSSSAATTTLNETRITRIETLLVTLGLVATT</sequence>
<comment type="caution">
    <text evidence="1">The sequence shown here is derived from an EMBL/GenBank/DDBJ whole genome shotgun (WGS) entry which is preliminary data.</text>
</comment>
<organism evidence="1">
    <name type="scientific">marine sediment metagenome</name>
    <dbReference type="NCBI Taxonomy" id="412755"/>
    <lineage>
        <taxon>unclassified sequences</taxon>
        <taxon>metagenomes</taxon>
        <taxon>ecological metagenomes</taxon>
    </lineage>
</organism>
<dbReference type="EMBL" id="LAZR01030992">
    <property type="protein sequence ID" value="KKL55013.1"/>
    <property type="molecule type" value="Genomic_DNA"/>
</dbReference>
<accession>A0A0F9D025</accession>